<dbReference type="Proteomes" id="UP000198341">
    <property type="component" value="Chromosome 17"/>
</dbReference>
<dbReference type="GO" id="GO:0098621">
    <property type="term" value="F:O-phosphoseryl-tRNA(Sec) selenium transferase activity"/>
    <property type="evidence" value="ECO:0007669"/>
    <property type="project" value="UniProtKB-EC"/>
</dbReference>
<dbReference type="InterPro" id="IPR015421">
    <property type="entry name" value="PyrdxlP-dep_Trfase_major"/>
</dbReference>
<proteinExistence type="inferred from homology"/>
<dbReference type="EMBL" id="FO082262">
    <property type="protein sequence ID" value="CCO20465.1"/>
    <property type="molecule type" value="Genomic_DNA"/>
</dbReference>
<dbReference type="KEGG" id="bpg:Bathy17g02290"/>
<dbReference type="RefSeq" id="XP_007508361.1">
    <property type="nucleotide sequence ID" value="XM_007508299.1"/>
</dbReference>
<feature type="binding site" evidence="18">
    <location>
        <position position="288"/>
    </location>
    <ligand>
        <name>tRNA</name>
        <dbReference type="ChEBI" id="CHEBI:17843"/>
    </ligand>
</feature>
<feature type="site" description="May act as a substrate filter by repelling compounds with a negatively charged alpha-carboxylate" evidence="19">
    <location>
        <position position="77"/>
    </location>
</feature>
<accession>K8F6L8</accession>
<dbReference type="GO" id="GO:0000049">
    <property type="term" value="F:tRNA binding"/>
    <property type="evidence" value="ECO:0007669"/>
    <property type="project" value="UniProtKB-UniRule"/>
</dbReference>
<feature type="binding site" evidence="18">
    <location>
        <position position="78"/>
    </location>
    <ligand>
        <name>pyridoxal 5'-phosphate</name>
        <dbReference type="ChEBI" id="CHEBI:597326"/>
    </ligand>
</feature>
<keyword evidence="11 17" id="KW-0648">Protein biosynthesis</keyword>
<evidence type="ECO:0000313" key="21">
    <source>
        <dbReference type="Proteomes" id="UP000198341"/>
    </source>
</evidence>
<evidence type="ECO:0000256" key="18">
    <source>
        <dbReference type="PIRSR" id="PIRSR017689-1"/>
    </source>
</evidence>
<keyword evidence="17" id="KW-0963">Cytoplasm</keyword>
<feature type="binding site" evidence="18">
    <location>
        <position position="479"/>
    </location>
    <ligand>
        <name>tRNA</name>
        <dbReference type="ChEBI" id="CHEBI:17843"/>
    </ligand>
</feature>
<comment type="catalytic activity">
    <reaction evidence="16 17">
        <text>O-phospho-L-seryl-tRNA(Sec) + selenophosphate + H2O = L-selenocysteinyl-tRNA(Sec) + 2 phosphate</text>
        <dbReference type="Rhea" id="RHEA:25041"/>
        <dbReference type="Rhea" id="RHEA-COMP:9743"/>
        <dbReference type="Rhea" id="RHEA-COMP:9947"/>
        <dbReference type="ChEBI" id="CHEBI:15377"/>
        <dbReference type="ChEBI" id="CHEBI:16144"/>
        <dbReference type="ChEBI" id="CHEBI:43474"/>
        <dbReference type="ChEBI" id="CHEBI:78551"/>
        <dbReference type="ChEBI" id="CHEBI:78573"/>
        <dbReference type="EC" id="2.9.1.2"/>
    </reaction>
</comment>
<dbReference type="NCBIfam" id="TIGR03531">
    <property type="entry name" value="selenium_SpcS"/>
    <property type="match status" value="1"/>
</dbReference>
<evidence type="ECO:0000256" key="4">
    <source>
        <dbReference type="ARBA" id="ARBA00007037"/>
    </source>
</evidence>
<dbReference type="PANTHER" id="PTHR12944:SF2">
    <property type="entry name" value="O-PHOSPHOSERYL-TRNA(SEC) SELENIUM TRANSFERASE"/>
    <property type="match status" value="1"/>
</dbReference>
<evidence type="ECO:0000256" key="1">
    <source>
        <dbReference type="ARBA" id="ARBA00001933"/>
    </source>
</evidence>
<organism evidence="20 21">
    <name type="scientific">Bathycoccus prasinos</name>
    <dbReference type="NCBI Taxonomy" id="41875"/>
    <lineage>
        <taxon>Eukaryota</taxon>
        <taxon>Viridiplantae</taxon>
        <taxon>Chlorophyta</taxon>
        <taxon>Mamiellophyceae</taxon>
        <taxon>Mamiellales</taxon>
        <taxon>Bathycoccaceae</taxon>
        <taxon>Bathycoccus</taxon>
    </lineage>
</organism>
<evidence type="ECO:0000256" key="3">
    <source>
        <dbReference type="ARBA" id="ARBA00004822"/>
    </source>
</evidence>
<feature type="binding site" evidence="18">
    <location>
        <position position="101"/>
    </location>
    <ligand>
        <name>substrate</name>
    </ligand>
</feature>
<evidence type="ECO:0000256" key="10">
    <source>
        <dbReference type="ARBA" id="ARBA00022898"/>
    </source>
</evidence>
<evidence type="ECO:0000256" key="11">
    <source>
        <dbReference type="ARBA" id="ARBA00022917"/>
    </source>
</evidence>
<feature type="binding site" evidence="18">
    <location>
        <position position="332"/>
    </location>
    <ligand>
        <name>substrate</name>
    </ligand>
</feature>
<evidence type="ECO:0000256" key="6">
    <source>
        <dbReference type="ARBA" id="ARBA00021963"/>
    </source>
</evidence>
<dbReference type="InterPro" id="IPR015424">
    <property type="entry name" value="PyrdxlP-dep_Trfase"/>
</dbReference>
<evidence type="ECO:0000256" key="8">
    <source>
        <dbReference type="ARBA" id="ARBA00022679"/>
    </source>
</evidence>
<dbReference type="GeneID" id="19011041"/>
<dbReference type="PANTHER" id="PTHR12944">
    <property type="entry name" value="SOLUBLE LIVER ANTIGEN/LIVER PANCREAS ANTIGEN"/>
    <property type="match status" value="1"/>
</dbReference>
<dbReference type="GO" id="GO:0005737">
    <property type="term" value="C:cytoplasm"/>
    <property type="evidence" value="ECO:0007669"/>
    <property type="project" value="UniProtKB-SubCell"/>
</dbReference>
<dbReference type="InterPro" id="IPR008829">
    <property type="entry name" value="SepSecS/SepCysS"/>
</dbReference>
<evidence type="ECO:0000256" key="17">
    <source>
        <dbReference type="PIRNR" id="PIRNR017689"/>
    </source>
</evidence>
<dbReference type="GO" id="GO:0001514">
    <property type="term" value="P:selenocysteine incorporation"/>
    <property type="evidence" value="ECO:0007669"/>
    <property type="project" value="TreeGrafter"/>
</dbReference>
<comment type="function">
    <text evidence="2 17">Converts O-phosphoseryl-tRNA(Sec) to selenocysteinyl-tRNA(Sec) required for selenoprotein biosynthesis.</text>
</comment>
<reference evidence="20 21" key="1">
    <citation type="submission" date="2011-10" db="EMBL/GenBank/DDBJ databases">
        <authorList>
            <person name="Genoscope - CEA"/>
        </authorList>
    </citation>
    <scope>NUCLEOTIDE SEQUENCE [LARGE SCALE GENOMIC DNA]</scope>
    <source>
        <strain evidence="20 21">RCC 1105</strain>
    </source>
</reference>
<evidence type="ECO:0000256" key="2">
    <source>
        <dbReference type="ARBA" id="ARBA00002552"/>
    </source>
</evidence>
<evidence type="ECO:0000256" key="15">
    <source>
        <dbReference type="ARBA" id="ARBA00032693"/>
    </source>
</evidence>
<evidence type="ECO:0000256" key="14">
    <source>
        <dbReference type="ARBA" id="ARBA00032048"/>
    </source>
</evidence>
<dbReference type="STRING" id="41875.K8F6L8"/>
<comment type="subcellular location">
    <subcellularLocation>
        <location evidence="17">Cytoplasm</location>
    </subcellularLocation>
</comment>
<dbReference type="UniPathway" id="UPA00906">
    <property type="reaction ID" value="UER00898"/>
</dbReference>
<keyword evidence="7 17" id="KW-0820">tRNA-binding</keyword>
<evidence type="ECO:0000256" key="7">
    <source>
        <dbReference type="ARBA" id="ARBA00022555"/>
    </source>
</evidence>
<evidence type="ECO:0000313" key="20">
    <source>
        <dbReference type="EMBL" id="CCO20465.1"/>
    </source>
</evidence>
<keyword evidence="8 17" id="KW-0808">Transferase</keyword>
<feature type="binding site" evidence="18">
    <location>
        <position position="414"/>
    </location>
    <ligand>
        <name>tRNA</name>
        <dbReference type="ChEBI" id="CHEBI:17843"/>
    </ligand>
</feature>
<evidence type="ECO:0000256" key="19">
    <source>
        <dbReference type="PIRSR" id="PIRSR017689-50"/>
    </source>
</evidence>
<dbReference type="eggNOG" id="KOG3843">
    <property type="taxonomic scope" value="Eukaryota"/>
</dbReference>
<evidence type="ECO:0000256" key="13">
    <source>
        <dbReference type="ARBA" id="ARBA00030669"/>
    </source>
</evidence>
<feature type="binding site" evidence="18">
    <location>
        <position position="100"/>
    </location>
    <ligand>
        <name>substrate</name>
    </ligand>
</feature>
<evidence type="ECO:0000256" key="16">
    <source>
        <dbReference type="ARBA" id="ARBA00048808"/>
    </source>
</evidence>
<evidence type="ECO:0000256" key="12">
    <source>
        <dbReference type="ARBA" id="ARBA00023266"/>
    </source>
</evidence>
<dbReference type="InterPro" id="IPR019872">
    <property type="entry name" value="Sec-tRNA_Se_transferase"/>
</dbReference>
<dbReference type="AlphaFoldDB" id="K8F6L8"/>
<dbReference type="OrthoDB" id="10263545at2759"/>
<dbReference type="EC" id="2.9.1.2" evidence="5 17"/>
<evidence type="ECO:0000256" key="5">
    <source>
        <dbReference type="ARBA" id="ARBA00012464"/>
    </source>
</evidence>
<feature type="modified residue" description="N6-(pyridoxal phosphate)lysine" evidence="19">
    <location>
        <position position="301"/>
    </location>
</feature>
<name>K8F6L8_9CHLO</name>
<comment type="similarity">
    <text evidence="4 17">Belongs to the SepSecS family.</text>
</comment>
<sequence>MFVNNDANQRLCESLVSTSYVRQADEASKRQTKLFSQLVSNRKLPTDGWNEQVIESFLLELSQLDSNNFLDNCGVGEREGRVYSKLVQRRNFGLHHGIGRSGDVSADQPKAIGSSIIAKLANILVADAMKISGLQSIDSTTTLLLPLCTGMSLCSVFNALRAHQREEQNAKEDERQNTIVWTRLDQKTCIKSILASGYDVCVVDPILEKDELVTNLQALEKELSAEENENTKKIACVVSSTSCFAPRASDDVEAIAKLCQKYNVAHVINNAYGVQSRKLCVKIEAAMRKGRVDCVVQSLDKNFLVPVGGAIVCASKGNGYLVDKVRKLYPGRASISSTLDVLITLLEMGKTGYERLLDERETNYEKLKMALERTASKYGERVLETPNNPISLGVTLTSSRNDLVTKFGSMLFTRRVSGARTVPMQETKKIGDVELRGFGASFSTYPTAYFTAAAAIGMREKEIESFELQLEKTFKDFVKLT</sequence>
<dbReference type="Gene3D" id="3.40.640.10">
    <property type="entry name" value="Type I PLP-dependent aspartate aminotransferase-like (Major domain)"/>
    <property type="match status" value="1"/>
</dbReference>
<protein>
    <recommendedName>
        <fullName evidence="6 17">O-phosphoseryl-tRNA(Sec) selenium transferase</fullName>
        <ecNumber evidence="5 17">2.9.1.2</ecNumber>
    </recommendedName>
    <alternativeName>
        <fullName evidence="13 17">Selenocysteine synthase</fullName>
    </alternativeName>
    <alternativeName>
        <fullName evidence="14 17">Selenocysteinyl-tRNA(Sec) synthase</fullName>
    </alternativeName>
    <alternativeName>
        <fullName evidence="15 17">Sep-tRNA:Sec-tRNA synthase</fullName>
    </alternativeName>
</protein>
<keyword evidence="10 17" id="KW-0663">Pyridoxal phosphate</keyword>
<comment type="pathway">
    <text evidence="3 17">Aminoacyl-tRNA biosynthesis; selenocysteinyl-tRNA(Sec) biosynthesis; selenocysteinyl-tRNA(Sec) from L-seryl-tRNA(Sec) (archaeal/eukaryal route): step 2/2.</text>
</comment>
<keyword evidence="12 17" id="KW-0711">Selenium</keyword>
<feature type="binding site" evidence="18">
    <location>
        <position position="108"/>
    </location>
    <ligand>
        <name>substrate</name>
    </ligand>
</feature>
<dbReference type="GO" id="GO:0001717">
    <property type="term" value="P:conversion of seryl-tRNAsec to selenocys-tRNAsec"/>
    <property type="evidence" value="ECO:0007669"/>
    <property type="project" value="UniProtKB-UniRule"/>
</dbReference>
<keyword evidence="21" id="KW-1185">Reference proteome</keyword>
<comment type="cofactor">
    <cofactor evidence="1 17 19">
        <name>pyridoxal 5'-phosphate</name>
        <dbReference type="ChEBI" id="CHEBI:597326"/>
    </cofactor>
</comment>
<dbReference type="PIRSF" id="PIRSF017689">
    <property type="entry name" value="SepSecS"/>
    <property type="match status" value="1"/>
</dbReference>
<dbReference type="Pfam" id="PF05889">
    <property type="entry name" value="SepSecS"/>
    <property type="match status" value="1"/>
</dbReference>
<gene>
    <name evidence="20" type="ordered locus">Bathy17g02290</name>
</gene>
<keyword evidence="9 17" id="KW-0694">RNA-binding</keyword>
<evidence type="ECO:0000256" key="9">
    <source>
        <dbReference type="ARBA" id="ARBA00022884"/>
    </source>
</evidence>
<dbReference type="SUPFAM" id="SSF53383">
    <property type="entry name" value="PLP-dependent transferases"/>
    <property type="match status" value="1"/>
</dbReference>